<feature type="transmembrane region" description="Helical" evidence="1">
    <location>
        <begin position="100"/>
        <end position="128"/>
    </location>
</feature>
<feature type="transmembrane region" description="Helical" evidence="1">
    <location>
        <begin position="332"/>
        <end position="356"/>
    </location>
</feature>
<feature type="transmembrane region" description="Helical" evidence="1">
    <location>
        <begin position="266"/>
        <end position="288"/>
    </location>
</feature>
<evidence type="ECO:0000313" key="2">
    <source>
        <dbReference type="EMBL" id="STO30697.1"/>
    </source>
</evidence>
<evidence type="ECO:0000256" key="1">
    <source>
        <dbReference type="SAM" id="Phobius"/>
    </source>
</evidence>
<dbReference type="Proteomes" id="UP000255328">
    <property type="component" value="Unassembled WGS sequence"/>
</dbReference>
<proteinExistence type="predicted"/>
<dbReference type="OrthoDB" id="9801557at2"/>
<sequence length="452" mass="50113">MQQFFYILCYLSFLLILGVIIKSKFKIFQELFIPASIIGGGIGLIIGPEILGKLSSFSIPITWNKDISLLPSILIVPIIASIPLGMNFNIKNSKGEAKDIINTSFILFIVTFLQLAIGYFVNFIYTYILGKPLYPTFGAELNTGFAGGHGTAGMIGKTLQEMNIDYWQISQGIATTTATFGLIGGILIGVYLINRACRNGETSLLKNPSHIPQELKQGYYKDITKQNSIGRETMLSSSIDTLALHVAIIFSVCGVSYLFLDFIRKYKIPILSSVSVWALAMILMISVWQIIKKLDLEWCIDVKIKSKISALLTEFAIVSAVASLPLRAVFTYFLPITIMLILGFIGTWYCIKYYCYKYFRNNYAFERAISITGTSFGVFLTGILLLKICDSEFSSPVLGDYSLGFSITALIGPLMIVSAIILSANYGVITPLLLNIVLILIFSFILQKINKN</sequence>
<feature type="transmembrane region" description="Helical" evidence="1">
    <location>
        <begin position="308"/>
        <end position="326"/>
    </location>
</feature>
<reference evidence="2 3" key="1">
    <citation type="submission" date="2018-06" db="EMBL/GenBank/DDBJ databases">
        <authorList>
            <consortium name="Pathogen Informatics"/>
            <person name="Doyle S."/>
        </authorList>
    </citation>
    <scope>NUCLEOTIDE SEQUENCE [LARGE SCALE GENOMIC DNA]</scope>
    <source>
        <strain evidence="2 3">NCTC10723</strain>
    </source>
</reference>
<dbReference type="InterPro" id="IPR004445">
    <property type="entry name" value="GltS"/>
</dbReference>
<feature type="transmembrane region" description="Helical" evidence="1">
    <location>
        <begin position="368"/>
        <end position="389"/>
    </location>
</feature>
<dbReference type="PANTHER" id="PTHR36178">
    <property type="entry name" value="SLR0625 PROTEIN"/>
    <property type="match status" value="1"/>
</dbReference>
<organism evidence="2 3">
    <name type="scientific">Fusobacterium necrogenes</name>
    <dbReference type="NCBI Taxonomy" id="858"/>
    <lineage>
        <taxon>Bacteria</taxon>
        <taxon>Fusobacteriati</taxon>
        <taxon>Fusobacteriota</taxon>
        <taxon>Fusobacteriia</taxon>
        <taxon>Fusobacteriales</taxon>
        <taxon>Fusobacteriaceae</taxon>
        <taxon>Fusobacterium</taxon>
    </lineage>
</organism>
<keyword evidence="1" id="KW-0472">Membrane</keyword>
<dbReference type="Pfam" id="PF03616">
    <property type="entry name" value="Glt_symporter"/>
    <property type="match status" value="1"/>
</dbReference>
<feature type="transmembrane region" description="Helical" evidence="1">
    <location>
        <begin position="241"/>
        <end position="260"/>
    </location>
</feature>
<dbReference type="AlphaFoldDB" id="A0A377GUQ8"/>
<dbReference type="PANTHER" id="PTHR36178:SF1">
    <property type="entry name" value="SODIUM_GLUTAMATE SYMPORTER"/>
    <property type="match status" value="1"/>
</dbReference>
<name>A0A377GUQ8_9FUSO</name>
<dbReference type="GO" id="GO:0015501">
    <property type="term" value="F:glutamate:sodium symporter activity"/>
    <property type="evidence" value="ECO:0007669"/>
    <property type="project" value="InterPro"/>
</dbReference>
<dbReference type="GO" id="GO:0016020">
    <property type="term" value="C:membrane"/>
    <property type="evidence" value="ECO:0007669"/>
    <property type="project" value="InterPro"/>
</dbReference>
<feature type="transmembrane region" description="Helical" evidence="1">
    <location>
        <begin position="401"/>
        <end position="421"/>
    </location>
</feature>
<feature type="transmembrane region" description="Helical" evidence="1">
    <location>
        <begin position="428"/>
        <end position="446"/>
    </location>
</feature>
<protein>
    <submittedName>
        <fullName evidence="2">Sodium/glutamate symporter</fullName>
    </submittedName>
</protein>
<feature type="transmembrane region" description="Helical" evidence="1">
    <location>
        <begin position="5"/>
        <end position="21"/>
    </location>
</feature>
<feature type="transmembrane region" description="Helical" evidence="1">
    <location>
        <begin position="28"/>
        <end position="47"/>
    </location>
</feature>
<dbReference type="RefSeq" id="WP_115268351.1">
    <property type="nucleotide sequence ID" value="NZ_UGGU01000003.1"/>
</dbReference>
<evidence type="ECO:0000313" key="3">
    <source>
        <dbReference type="Proteomes" id="UP000255328"/>
    </source>
</evidence>
<dbReference type="GO" id="GO:0015813">
    <property type="term" value="P:L-glutamate transmembrane transport"/>
    <property type="evidence" value="ECO:0007669"/>
    <property type="project" value="InterPro"/>
</dbReference>
<keyword evidence="3" id="KW-1185">Reference proteome</keyword>
<accession>A0A377GUQ8</accession>
<feature type="transmembrane region" description="Helical" evidence="1">
    <location>
        <begin position="172"/>
        <end position="193"/>
    </location>
</feature>
<keyword evidence="1" id="KW-1133">Transmembrane helix</keyword>
<dbReference type="EMBL" id="UGGU01000003">
    <property type="protein sequence ID" value="STO30697.1"/>
    <property type="molecule type" value="Genomic_DNA"/>
</dbReference>
<keyword evidence="1" id="KW-0812">Transmembrane</keyword>
<feature type="transmembrane region" description="Helical" evidence="1">
    <location>
        <begin position="67"/>
        <end position="88"/>
    </location>
</feature>
<gene>
    <name evidence="2" type="ORF">NCTC10723_00125</name>
</gene>